<dbReference type="InterPro" id="IPR001872">
    <property type="entry name" value="Peptidase_A8"/>
</dbReference>
<dbReference type="EMBL" id="WVHT01000003">
    <property type="protein sequence ID" value="MXV51094.1"/>
    <property type="molecule type" value="Genomic_DNA"/>
</dbReference>
<evidence type="ECO:0000256" key="8">
    <source>
        <dbReference type="ARBA" id="ARBA00023136"/>
    </source>
</evidence>
<accession>A0A7K1Y922</accession>
<reference evidence="11 12" key="1">
    <citation type="submission" date="2019-11" db="EMBL/GenBank/DDBJ databases">
        <title>Pedobacter sp. HMF7647 Genome sequencing and assembly.</title>
        <authorList>
            <person name="Kang H."/>
            <person name="Kim H."/>
            <person name="Joh K."/>
        </authorList>
    </citation>
    <scope>NUCLEOTIDE SEQUENCE [LARGE SCALE GENOMIC DNA]</scope>
    <source>
        <strain evidence="11 12">HMF7647</strain>
    </source>
</reference>
<evidence type="ECO:0000256" key="3">
    <source>
        <dbReference type="ARBA" id="ARBA00022670"/>
    </source>
</evidence>
<keyword evidence="8 9" id="KW-0472">Membrane</keyword>
<gene>
    <name evidence="9" type="primary">lspA</name>
    <name evidence="11" type="ORF">GS399_08940</name>
</gene>
<keyword evidence="2 9" id="KW-1003">Cell membrane</keyword>
<keyword evidence="5 9" id="KW-0064">Aspartyl protease</keyword>
<keyword evidence="3 9" id="KW-0645">Protease</keyword>
<keyword evidence="7 9" id="KW-1133">Transmembrane helix</keyword>
<organism evidence="11 12">
    <name type="scientific">Hufsiella arboris</name>
    <dbReference type="NCBI Taxonomy" id="2695275"/>
    <lineage>
        <taxon>Bacteria</taxon>
        <taxon>Pseudomonadati</taxon>
        <taxon>Bacteroidota</taxon>
        <taxon>Sphingobacteriia</taxon>
        <taxon>Sphingobacteriales</taxon>
        <taxon>Sphingobacteriaceae</taxon>
        <taxon>Hufsiella</taxon>
    </lineage>
</organism>
<comment type="subcellular location">
    <subcellularLocation>
        <location evidence="9">Cell membrane</location>
        <topology evidence="9">Multi-pass membrane protein</topology>
    </subcellularLocation>
</comment>
<feature type="transmembrane region" description="Helical" evidence="9">
    <location>
        <begin position="172"/>
        <end position="194"/>
    </location>
</feature>
<sequence>MKGYTKPALAVFLVLLADQLLKFWIKLNMSLGQEYKIAGNWFIIHFTENNGMAFGMEFGGDAGKLFLTLFRIAAVCGIGYGVVYLVKKKYHRGLVLNVALIFAGALGNIIDSTFYGLLFSESNFFQPAKLFPPGGGYAGLFHGKVVDMFYFPILQGIFPQWVPVWGGQDFEFFRPVFNIADAAISVGVILILIFQKHYFKEEKKEEVFLNNEVIEE</sequence>
<evidence type="ECO:0000256" key="6">
    <source>
        <dbReference type="ARBA" id="ARBA00022801"/>
    </source>
</evidence>
<evidence type="ECO:0000256" key="4">
    <source>
        <dbReference type="ARBA" id="ARBA00022692"/>
    </source>
</evidence>
<feature type="active site" evidence="9">
    <location>
        <position position="181"/>
    </location>
</feature>
<comment type="pathway">
    <text evidence="9">Protein modification; lipoprotein biosynthesis (signal peptide cleavage).</text>
</comment>
<keyword evidence="4 9" id="KW-0812">Transmembrane</keyword>
<dbReference type="GO" id="GO:0006508">
    <property type="term" value="P:proteolysis"/>
    <property type="evidence" value="ECO:0007669"/>
    <property type="project" value="UniProtKB-KW"/>
</dbReference>
<dbReference type="EC" id="3.4.23.36" evidence="9"/>
<dbReference type="PANTHER" id="PTHR33695">
    <property type="entry name" value="LIPOPROTEIN SIGNAL PEPTIDASE"/>
    <property type="match status" value="1"/>
</dbReference>
<evidence type="ECO:0000256" key="9">
    <source>
        <dbReference type="HAMAP-Rule" id="MF_00161"/>
    </source>
</evidence>
<comment type="function">
    <text evidence="9">This protein specifically catalyzes the removal of signal peptides from prolipoproteins.</text>
</comment>
<dbReference type="GO" id="GO:0005886">
    <property type="term" value="C:plasma membrane"/>
    <property type="evidence" value="ECO:0007669"/>
    <property type="project" value="UniProtKB-SubCell"/>
</dbReference>
<evidence type="ECO:0000256" key="2">
    <source>
        <dbReference type="ARBA" id="ARBA00022475"/>
    </source>
</evidence>
<comment type="caution">
    <text evidence="9">Lacks conserved residue(s) required for the propagation of feature annotation.</text>
</comment>
<evidence type="ECO:0000256" key="7">
    <source>
        <dbReference type="ARBA" id="ARBA00022989"/>
    </source>
</evidence>
<evidence type="ECO:0000256" key="1">
    <source>
        <dbReference type="ARBA" id="ARBA00006139"/>
    </source>
</evidence>
<dbReference type="NCBIfam" id="NF011369">
    <property type="entry name" value="PRK14788.1"/>
    <property type="match status" value="1"/>
</dbReference>
<dbReference type="Pfam" id="PF01252">
    <property type="entry name" value="Peptidase_A8"/>
    <property type="match status" value="1"/>
</dbReference>
<evidence type="ECO:0000313" key="12">
    <source>
        <dbReference type="Proteomes" id="UP000466586"/>
    </source>
</evidence>
<evidence type="ECO:0000313" key="11">
    <source>
        <dbReference type="EMBL" id="MXV51094.1"/>
    </source>
</evidence>
<dbReference type="PANTHER" id="PTHR33695:SF1">
    <property type="entry name" value="LIPOPROTEIN SIGNAL PEPTIDASE"/>
    <property type="match status" value="1"/>
</dbReference>
<comment type="similarity">
    <text evidence="1 9 10">Belongs to the peptidase A8 family.</text>
</comment>
<dbReference type="GO" id="GO:0004190">
    <property type="term" value="F:aspartic-type endopeptidase activity"/>
    <property type="evidence" value="ECO:0007669"/>
    <property type="project" value="UniProtKB-UniRule"/>
</dbReference>
<dbReference type="HAMAP" id="MF_00161">
    <property type="entry name" value="LspA"/>
    <property type="match status" value="1"/>
</dbReference>
<comment type="catalytic activity">
    <reaction evidence="9">
        <text>Release of signal peptides from bacterial membrane prolipoproteins. Hydrolyzes -Xaa-Yaa-Zaa-|-(S,diacylglyceryl)Cys-, in which Xaa is hydrophobic (preferably Leu), and Yaa (Ala or Ser) and Zaa (Gly or Ala) have small, neutral side chains.</text>
        <dbReference type="EC" id="3.4.23.36"/>
    </reaction>
</comment>
<dbReference type="PRINTS" id="PR00781">
    <property type="entry name" value="LIPOSIGPTASE"/>
</dbReference>
<dbReference type="Proteomes" id="UP000466586">
    <property type="component" value="Unassembled WGS sequence"/>
</dbReference>
<dbReference type="RefSeq" id="WP_160844262.1">
    <property type="nucleotide sequence ID" value="NZ_WVHT01000003.1"/>
</dbReference>
<dbReference type="AlphaFoldDB" id="A0A7K1Y922"/>
<evidence type="ECO:0000256" key="5">
    <source>
        <dbReference type="ARBA" id="ARBA00022750"/>
    </source>
</evidence>
<name>A0A7K1Y922_9SPHI</name>
<proteinExistence type="inferred from homology"/>
<comment type="caution">
    <text evidence="11">The sequence shown here is derived from an EMBL/GenBank/DDBJ whole genome shotgun (WGS) entry which is preliminary data.</text>
</comment>
<feature type="transmembrane region" description="Helical" evidence="9">
    <location>
        <begin position="93"/>
        <end position="110"/>
    </location>
</feature>
<feature type="active site" evidence="9">
    <location>
        <position position="147"/>
    </location>
</feature>
<evidence type="ECO:0000256" key="10">
    <source>
        <dbReference type="RuleBase" id="RU004181"/>
    </source>
</evidence>
<protein>
    <recommendedName>
        <fullName evidence="9">Lipoprotein signal peptidase</fullName>
        <ecNumber evidence="9">3.4.23.36</ecNumber>
    </recommendedName>
    <alternativeName>
        <fullName evidence="9">Prolipoprotein signal peptidase</fullName>
    </alternativeName>
    <alternativeName>
        <fullName evidence="9">Signal peptidase II</fullName>
        <shortName evidence="9">SPase II</shortName>
    </alternativeName>
</protein>
<keyword evidence="6 9" id="KW-0378">Hydrolase</keyword>
<dbReference type="UniPathway" id="UPA00665"/>
<keyword evidence="12" id="KW-1185">Reference proteome</keyword>
<keyword evidence="11" id="KW-0449">Lipoprotein</keyword>
<feature type="transmembrane region" description="Helical" evidence="9">
    <location>
        <begin position="65"/>
        <end position="86"/>
    </location>
</feature>